<dbReference type="AlphaFoldDB" id="M4C2X1"/>
<proteinExistence type="predicted"/>
<keyword evidence="1" id="KW-0175">Coiled coil</keyword>
<feature type="coiled-coil region" evidence="1">
    <location>
        <begin position="151"/>
        <end position="178"/>
    </location>
</feature>
<evidence type="ECO:0000256" key="2">
    <source>
        <dbReference type="SAM" id="MobiDB-lite"/>
    </source>
</evidence>
<keyword evidence="4" id="KW-1185">Reference proteome</keyword>
<dbReference type="EnsemblProtists" id="HpaT813438">
    <property type="protein sequence ID" value="HpaP813438"/>
    <property type="gene ID" value="HpaG813438"/>
</dbReference>
<sequence>MGTCFPMALLSHRMCLVVLLDKTLNFTHQRGARHPAVELRRIAAPANNINKSFAAPSRHGGSRYAPRESVDHRASPPMAVVGAGISTPNYLLRLQAEVGRLQQRLHGLCDRTEQERQERLSLEALVQRNRLHRSDDRSEFAFYQLENERKRQAFRDEVADIRRQHAALQNEIEKLDRDQKNLLEFLESGGCILPMKRPRADGTGGDDLHKT</sequence>
<protein>
    <recommendedName>
        <fullName evidence="5">RxLR effector candidate protein</fullName>
    </recommendedName>
</protein>
<feature type="region of interest" description="Disordered" evidence="2">
    <location>
        <begin position="51"/>
        <end position="72"/>
    </location>
</feature>
<evidence type="ECO:0000256" key="1">
    <source>
        <dbReference type="SAM" id="Coils"/>
    </source>
</evidence>
<reference evidence="3" key="2">
    <citation type="submission" date="2015-06" db="UniProtKB">
        <authorList>
            <consortium name="EnsemblProtists"/>
        </authorList>
    </citation>
    <scope>IDENTIFICATION</scope>
    <source>
        <strain evidence="3">Emoy2</strain>
    </source>
</reference>
<organism evidence="3 4">
    <name type="scientific">Hyaloperonospora arabidopsidis (strain Emoy2)</name>
    <name type="common">Downy mildew agent</name>
    <name type="synonym">Peronospora arabidopsidis</name>
    <dbReference type="NCBI Taxonomy" id="559515"/>
    <lineage>
        <taxon>Eukaryota</taxon>
        <taxon>Sar</taxon>
        <taxon>Stramenopiles</taxon>
        <taxon>Oomycota</taxon>
        <taxon>Peronosporomycetes</taxon>
        <taxon>Peronosporales</taxon>
        <taxon>Peronosporaceae</taxon>
        <taxon>Hyaloperonospora</taxon>
    </lineage>
</organism>
<dbReference type="InParanoid" id="M4C2X1"/>
<accession>M4C2X1</accession>
<name>M4C2X1_HYAAE</name>
<dbReference type="Proteomes" id="UP000011713">
    <property type="component" value="Unassembled WGS sequence"/>
</dbReference>
<dbReference type="HOGENOM" id="CLU_130153_0_0_1"/>
<evidence type="ECO:0008006" key="5">
    <source>
        <dbReference type="Google" id="ProtNLM"/>
    </source>
</evidence>
<reference evidence="4" key="1">
    <citation type="journal article" date="2010" name="Science">
        <title>Signatures of adaptation to obligate biotrophy in the Hyaloperonospora arabidopsidis genome.</title>
        <authorList>
            <person name="Baxter L."/>
            <person name="Tripathy S."/>
            <person name="Ishaque N."/>
            <person name="Boot N."/>
            <person name="Cabral A."/>
            <person name="Kemen E."/>
            <person name="Thines M."/>
            <person name="Ah-Fong A."/>
            <person name="Anderson R."/>
            <person name="Badejoko W."/>
            <person name="Bittner-Eddy P."/>
            <person name="Boore J.L."/>
            <person name="Chibucos M.C."/>
            <person name="Coates M."/>
            <person name="Dehal P."/>
            <person name="Delehaunty K."/>
            <person name="Dong S."/>
            <person name="Downton P."/>
            <person name="Dumas B."/>
            <person name="Fabro G."/>
            <person name="Fronick C."/>
            <person name="Fuerstenberg S.I."/>
            <person name="Fulton L."/>
            <person name="Gaulin E."/>
            <person name="Govers F."/>
            <person name="Hughes L."/>
            <person name="Humphray S."/>
            <person name="Jiang R.H."/>
            <person name="Judelson H."/>
            <person name="Kamoun S."/>
            <person name="Kyung K."/>
            <person name="Meijer H."/>
            <person name="Minx P."/>
            <person name="Morris P."/>
            <person name="Nelson J."/>
            <person name="Phuntumart V."/>
            <person name="Qutob D."/>
            <person name="Rehmany A."/>
            <person name="Rougon-Cardoso A."/>
            <person name="Ryden P."/>
            <person name="Torto-Alalibo T."/>
            <person name="Studholme D."/>
            <person name="Wang Y."/>
            <person name="Win J."/>
            <person name="Wood J."/>
            <person name="Clifton S.W."/>
            <person name="Rogers J."/>
            <person name="Van den Ackerveken G."/>
            <person name="Jones J.D."/>
            <person name="McDowell J.M."/>
            <person name="Beynon J."/>
            <person name="Tyler B.M."/>
        </authorList>
    </citation>
    <scope>NUCLEOTIDE SEQUENCE [LARGE SCALE GENOMIC DNA]</scope>
    <source>
        <strain evidence="4">Emoy2</strain>
    </source>
</reference>
<dbReference type="EMBL" id="ABWE02002537">
    <property type="status" value="NOT_ANNOTATED_CDS"/>
    <property type="molecule type" value="Genomic_DNA"/>
</dbReference>
<evidence type="ECO:0000313" key="4">
    <source>
        <dbReference type="Proteomes" id="UP000011713"/>
    </source>
</evidence>
<dbReference type="VEuPathDB" id="FungiDB:HpaG813438"/>
<evidence type="ECO:0000313" key="3">
    <source>
        <dbReference type="EnsemblProtists" id="HpaP813438"/>
    </source>
</evidence>